<keyword evidence="1" id="KW-0472">Membrane</keyword>
<evidence type="ECO:0000313" key="2">
    <source>
        <dbReference type="EMBL" id="ORY27743.1"/>
    </source>
</evidence>
<dbReference type="EMBL" id="MCFC01000036">
    <property type="protein sequence ID" value="ORY27743.1"/>
    <property type="molecule type" value="Genomic_DNA"/>
</dbReference>
<organism evidence="2 3">
    <name type="scientific">Naematelia encephala</name>
    <dbReference type="NCBI Taxonomy" id="71784"/>
    <lineage>
        <taxon>Eukaryota</taxon>
        <taxon>Fungi</taxon>
        <taxon>Dikarya</taxon>
        <taxon>Basidiomycota</taxon>
        <taxon>Agaricomycotina</taxon>
        <taxon>Tremellomycetes</taxon>
        <taxon>Tremellales</taxon>
        <taxon>Naemateliaceae</taxon>
        <taxon>Naematelia</taxon>
    </lineage>
</organism>
<gene>
    <name evidence="2" type="ORF">BCR39DRAFT_217896</name>
</gene>
<accession>A0A1Y2AYT4</accession>
<name>A0A1Y2AYT4_9TREE</name>
<protein>
    <submittedName>
        <fullName evidence="2">Uncharacterized protein</fullName>
    </submittedName>
</protein>
<reference evidence="2 3" key="1">
    <citation type="submission" date="2016-07" db="EMBL/GenBank/DDBJ databases">
        <title>Pervasive Adenine N6-methylation of Active Genes in Fungi.</title>
        <authorList>
            <consortium name="DOE Joint Genome Institute"/>
            <person name="Mondo S.J."/>
            <person name="Dannebaum R.O."/>
            <person name="Kuo R.C."/>
            <person name="Labutti K."/>
            <person name="Haridas S."/>
            <person name="Kuo A."/>
            <person name="Salamov A."/>
            <person name="Ahrendt S.R."/>
            <person name="Lipzen A."/>
            <person name="Sullivan W."/>
            <person name="Andreopoulos W.B."/>
            <person name="Clum A."/>
            <person name="Lindquist E."/>
            <person name="Daum C."/>
            <person name="Ramamoorthy G.K."/>
            <person name="Gryganskyi A."/>
            <person name="Culley D."/>
            <person name="Magnuson J.K."/>
            <person name="James T.Y."/>
            <person name="O'Malley M.A."/>
            <person name="Stajich J.E."/>
            <person name="Spatafora J.W."/>
            <person name="Visel A."/>
            <person name="Grigoriev I.V."/>
        </authorList>
    </citation>
    <scope>NUCLEOTIDE SEQUENCE [LARGE SCALE GENOMIC DNA]</scope>
    <source>
        <strain evidence="2 3">68-887.2</strain>
    </source>
</reference>
<sequence>MVLLVVIFPFHKQSARAPYLICQSYPLLPSLPLIRCAYTVRAVTLPLPYLAAGCLVGVWLCCLCFSPMAQ</sequence>
<keyword evidence="1" id="KW-0812">Transmembrane</keyword>
<proteinExistence type="predicted"/>
<keyword evidence="3" id="KW-1185">Reference proteome</keyword>
<dbReference type="Proteomes" id="UP000193986">
    <property type="component" value="Unassembled WGS sequence"/>
</dbReference>
<evidence type="ECO:0000256" key="1">
    <source>
        <dbReference type="SAM" id="Phobius"/>
    </source>
</evidence>
<dbReference type="AlphaFoldDB" id="A0A1Y2AYT4"/>
<comment type="caution">
    <text evidence="2">The sequence shown here is derived from an EMBL/GenBank/DDBJ whole genome shotgun (WGS) entry which is preliminary data.</text>
</comment>
<feature type="transmembrane region" description="Helical" evidence="1">
    <location>
        <begin position="46"/>
        <end position="65"/>
    </location>
</feature>
<evidence type="ECO:0000313" key="3">
    <source>
        <dbReference type="Proteomes" id="UP000193986"/>
    </source>
</evidence>
<keyword evidence="1" id="KW-1133">Transmembrane helix</keyword>
<dbReference type="InParanoid" id="A0A1Y2AYT4"/>